<dbReference type="Gene3D" id="3.40.1350.10">
    <property type="match status" value="1"/>
</dbReference>
<dbReference type="InterPro" id="IPR052906">
    <property type="entry name" value="Type_IV_Methyl-Rstrct_Enzyme"/>
</dbReference>
<organism evidence="2 3">
    <name type="scientific">Variovorax boronicumulans</name>
    <dbReference type="NCBI Taxonomy" id="436515"/>
    <lineage>
        <taxon>Bacteria</taxon>
        <taxon>Pseudomonadati</taxon>
        <taxon>Pseudomonadota</taxon>
        <taxon>Betaproteobacteria</taxon>
        <taxon>Burkholderiales</taxon>
        <taxon>Comamonadaceae</taxon>
        <taxon>Variovorax</taxon>
    </lineage>
</organism>
<sequence length="144" mass="16174">MDIWLYLQNASKPMIVQCKHWSRKVAVDEVRAFFGVLKSHDLERGIFATSATFTSEASSFASAHGISAQDREGLLKLIATRTPEQQALLLETAYQGEYWRPTCASCGIKMVVREPKSGGSLFWGCSNFAKLRCRSRIQLRAAER</sequence>
<dbReference type="InterPro" id="IPR011335">
    <property type="entry name" value="Restrct_endonuc-II-like"/>
</dbReference>
<protein>
    <recommendedName>
        <fullName evidence="1">Restriction endonuclease type IV Mrr domain-containing protein</fullName>
    </recommendedName>
</protein>
<dbReference type="InterPro" id="IPR007560">
    <property type="entry name" value="Restrct_endonuc_IV_Mrr"/>
</dbReference>
<gene>
    <name evidence="2" type="ORF">J2W31_001680</name>
</gene>
<proteinExistence type="predicted"/>
<dbReference type="EMBL" id="JAUSRD010000003">
    <property type="protein sequence ID" value="MDP9892575.1"/>
    <property type="molecule type" value="Genomic_DNA"/>
</dbReference>
<dbReference type="PANTHER" id="PTHR30015">
    <property type="entry name" value="MRR RESTRICTION SYSTEM PROTEIN"/>
    <property type="match status" value="1"/>
</dbReference>
<dbReference type="PANTHER" id="PTHR30015:SF7">
    <property type="entry name" value="TYPE IV METHYL-DIRECTED RESTRICTION ENZYME ECOKMRR"/>
    <property type="match status" value="1"/>
</dbReference>
<dbReference type="GO" id="GO:0009307">
    <property type="term" value="P:DNA restriction-modification system"/>
    <property type="evidence" value="ECO:0007669"/>
    <property type="project" value="InterPro"/>
</dbReference>
<evidence type="ECO:0000259" key="1">
    <source>
        <dbReference type="Pfam" id="PF04471"/>
    </source>
</evidence>
<dbReference type="Proteomes" id="UP001242045">
    <property type="component" value="Unassembled WGS sequence"/>
</dbReference>
<comment type="caution">
    <text evidence="2">The sequence shown here is derived from an EMBL/GenBank/DDBJ whole genome shotgun (WGS) entry which is preliminary data.</text>
</comment>
<reference evidence="2" key="1">
    <citation type="submission" date="2023-07" db="EMBL/GenBank/DDBJ databases">
        <title>Sorghum-associated microbial communities from plants grown in Nebraska, USA.</title>
        <authorList>
            <person name="Schachtman D."/>
        </authorList>
    </citation>
    <scope>NUCLEOTIDE SEQUENCE</scope>
    <source>
        <strain evidence="2">DS3754</strain>
    </source>
</reference>
<accession>A0AAW8CVA7</accession>
<evidence type="ECO:0000313" key="3">
    <source>
        <dbReference type="Proteomes" id="UP001242045"/>
    </source>
</evidence>
<dbReference type="Pfam" id="PF04471">
    <property type="entry name" value="Mrr_cat"/>
    <property type="match status" value="1"/>
</dbReference>
<dbReference type="GO" id="GO:0015666">
    <property type="term" value="F:restriction endodeoxyribonuclease activity"/>
    <property type="evidence" value="ECO:0007669"/>
    <property type="project" value="TreeGrafter"/>
</dbReference>
<evidence type="ECO:0000313" key="2">
    <source>
        <dbReference type="EMBL" id="MDP9892575.1"/>
    </source>
</evidence>
<dbReference type="AlphaFoldDB" id="A0AAW8CVA7"/>
<name>A0AAW8CVA7_9BURK</name>
<dbReference type="Gene3D" id="3.30.65.10">
    <property type="entry name" value="Bacterial Topoisomerase I, domain 1"/>
    <property type="match status" value="1"/>
</dbReference>
<dbReference type="SUPFAM" id="SSF52980">
    <property type="entry name" value="Restriction endonuclease-like"/>
    <property type="match status" value="1"/>
</dbReference>
<feature type="domain" description="Restriction endonuclease type IV Mrr" evidence="1">
    <location>
        <begin position="3"/>
        <end position="78"/>
    </location>
</feature>
<dbReference type="GO" id="GO:0003677">
    <property type="term" value="F:DNA binding"/>
    <property type="evidence" value="ECO:0007669"/>
    <property type="project" value="InterPro"/>
</dbReference>
<dbReference type="InterPro" id="IPR011856">
    <property type="entry name" value="tRNA_endonuc-like_dom_sf"/>
</dbReference>